<sequence>MVKVSDEECTLAPELIKLYEDFHHERYPTGRYVTVTFKNDMYEKAKEELNEPGKYSNDKTYKSIRRSMPLPKDDTPIEKQVENVLRKKFVLKVHQLKLVHPTKFGCTGRFKDAKNNEHTLEIVCLYERLFFFSSRSTLAVMKWNDTLSTMALEEIRAPGTHSGSGKRTSDLYASMEFQPNKMTLENEVKEVMESKFLRKKKTLWNWSVKMFGCNCQRKVTGDNKSNVMVLCLYYW</sequence>
<evidence type="ECO:0000313" key="2">
    <source>
        <dbReference type="Proteomes" id="UP000271162"/>
    </source>
</evidence>
<dbReference type="EMBL" id="UYSL01022196">
    <property type="protein sequence ID" value="VDL80021.1"/>
    <property type="molecule type" value="Genomic_DNA"/>
</dbReference>
<reference evidence="1 2" key="2">
    <citation type="submission" date="2018-11" db="EMBL/GenBank/DDBJ databases">
        <authorList>
            <consortium name="Pathogen Informatics"/>
        </authorList>
    </citation>
    <scope>NUCLEOTIDE SEQUENCE [LARGE SCALE GENOMIC DNA]</scope>
</reference>
<organism evidence="3">
    <name type="scientific">Nippostrongylus brasiliensis</name>
    <name type="common">Rat hookworm</name>
    <dbReference type="NCBI Taxonomy" id="27835"/>
    <lineage>
        <taxon>Eukaryota</taxon>
        <taxon>Metazoa</taxon>
        <taxon>Ecdysozoa</taxon>
        <taxon>Nematoda</taxon>
        <taxon>Chromadorea</taxon>
        <taxon>Rhabditida</taxon>
        <taxon>Rhabditina</taxon>
        <taxon>Rhabditomorpha</taxon>
        <taxon>Strongyloidea</taxon>
        <taxon>Heligmosomidae</taxon>
        <taxon>Nippostrongylus</taxon>
    </lineage>
</organism>
<accession>A0A0N4YHS1</accession>
<evidence type="ECO:0000313" key="1">
    <source>
        <dbReference type="EMBL" id="VDL80021.1"/>
    </source>
</evidence>
<dbReference type="Proteomes" id="UP000271162">
    <property type="component" value="Unassembled WGS sequence"/>
</dbReference>
<proteinExistence type="predicted"/>
<name>A0A0N4YHS1_NIPBR</name>
<keyword evidence="2" id="KW-1185">Reference proteome</keyword>
<dbReference type="WBParaSite" id="NBR_0001642501-mRNA-1">
    <property type="protein sequence ID" value="NBR_0001642501-mRNA-1"/>
    <property type="gene ID" value="NBR_0001642501"/>
</dbReference>
<dbReference type="AlphaFoldDB" id="A0A0N4YHS1"/>
<reference evidence="3" key="1">
    <citation type="submission" date="2017-02" db="UniProtKB">
        <authorList>
            <consortium name="WormBaseParasite"/>
        </authorList>
    </citation>
    <scope>IDENTIFICATION</scope>
</reference>
<protein>
    <submittedName>
        <fullName evidence="3">PRE_C2HC domain-containing protein</fullName>
    </submittedName>
</protein>
<evidence type="ECO:0000313" key="3">
    <source>
        <dbReference type="WBParaSite" id="NBR_0001642501-mRNA-1"/>
    </source>
</evidence>
<gene>
    <name evidence="1" type="ORF">NBR_LOCUS16426</name>
</gene>